<evidence type="ECO:0000313" key="2">
    <source>
        <dbReference type="Proteomes" id="UP000479190"/>
    </source>
</evidence>
<dbReference type="EMBL" id="CADCXV010000824">
    <property type="protein sequence ID" value="CAB0036644.1"/>
    <property type="molecule type" value="Genomic_DNA"/>
</dbReference>
<name>A0A6H5IJD5_9HYME</name>
<organism evidence="1 2">
    <name type="scientific">Trichogramma brassicae</name>
    <dbReference type="NCBI Taxonomy" id="86971"/>
    <lineage>
        <taxon>Eukaryota</taxon>
        <taxon>Metazoa</taxon>
        <taxon>Ecdysozoa</taxon>
        <taxon>Arthropoda</taxon>
        <taxon>Hexapoda</taxon>
        <taxon>Insecta</taxon>
        <taxon>Pterygota</taxon>
        <taxon>Neoptera</taxon>
        <taxon>Endopterygota</taxon>
        <taxon>Hymenoptera</taxon>
        <taxon>Apocrita</taxon>
        <taxon>Proctotrupomorpha</taxon>
        <taxon>Chalcidoidea</taxon>
        <taxon>Trichogrammatidae</taxon>
        <taxon>Trichogramma</taxon>
    </lineage>
</organism>
<protein>
    <submittedName>
        <fullName evidence="1">Uncharacterized protein</fullName>
    </submittedName>
</protein>
<reference evidence="1 2" key="1">
    <citation type="submission" date="2020-02" db="EMBL/GenBank/DDBJ databases">
        <authorList>
            <person name="Ferguson B K."/>
        </authorList>
    </citation>
    <scope>NUCLEOTIDE SEQUENCE [LARGE SCALE GENOMIC DNA]</scope>
</reference>
<dbReference type="AlphaFoldDB" id="A0A6H5IJD5"/>
<keyword evidence="2" id="KW-1185">Reference proteome</keyword>
<sequence length="148" mass="16884">MKTHLHGKLEEIRSQAEAQHIELSSKLAQFESSITQLTARVEAQEHKSAESATALAKMQNEIEEDMHSFDEWLFSLPIVSACARRARLRIGISTSNADAAARSRTHSLNHTKTRLHTQERQSTREIADYDIYSLNLLKLKKLEKSTRE</sequence>
<accession>A0A6H5IJD5</accession>
<dbReference type="Proteomes" id="UP000479190">
    <property type="component" value="Unassembled WGS sequence"/>
</dbReference>
<gene>
    <name evidence="1" type="ORF">TBRA_LOCUS8504</name>
</gene>
<proteinExistence type="predicted"/>
<evidence type="ECO:0000313" key="1">
    <source>
        <dbReference type="EMBL" id="CAB0036644.1"/>
    </source>
</evidence>